<reference evidence="2 3" key="1">
    <citation type="submission" date="2019-12" db="EMBL/GenBank/DDBJ databases">
        <title>Complete Genome Sequence of a Quorum-Sensing Bacterium,Rhodobacteraceae bacterium C31, Isolated from a marine microalgae symbiotic bacteria.</title>
        <authorList>
            <person name="Zhang Y."/>
        </authorList>
    </citation>
    <scope>NUCLEOTIDE SEQUENCE [LARGE SCALE GENOMIC DNA]</scope>
    <source>
        <strain evidence="2 3">C31</strain>
    </source>
</reference>
<evidence type="ECO:0000313" key="2">
    <source>
        <dbReference type="EMBL" id="QRF65594.1"/>
    </source>
</evidence>
<keyword evidence="1" id="KW-0732">Signal</keyword>
<protein>
    <submittedName>
        <fullName evidence="2">Uncharacterized protein</fullName>
    </submittedName>
</protein>
<evidence type="ECO:0000256" key="1">
    <source>
        <dbReference type="SAM" id="SignalP"/>
    </source>
</evidence>
<organism evidence="2 3">
    <name type="scientific">Ponticoccus alexandrii</name>
    <dbReference type="NCBI Taxonomy" id="1943633"/>
    <lineage>
        <taxon>Bacteria</taxon>
        <taxon>Pseudomonadati</taxon>
        <taxon>Pseudomonadota</taxon>
        <taxon>Alphaproteobacteria</taxon>
        <taxon>Rhodobacterales</taxon>
        <taxon>Roseobacteraceae</taxon>
        <taxon>Ponticoccus</taxon>
    </lineage>
</organism>
<feature type="signal peptide" evidence="1">
    <location>
        <begin position="1"/>
        <end position="23"/>
    </location>
</feature>
<sequence length="88" mass="9329">MRNTLLCLTFAALPAALGAWETAAPGSPDHATLMDVIRPHAEWILGAPLVFRVNELRVDGAVAYGLPHLLRSDGSAVGPKTSPGRDWA</sequence>
<name>A0ABX7F656_9RHOB</name>
<dbReference type="RefSeq" id="WP_023849736.1">
    <property type="nucleotide sequence ID" value="NZ_CP047166.1"/>
</dbReference>
<gene>
    <name evidence="2" type="ORF">GQA70_04215</name>
</gene>
<dbReference type="EMBL" id="CP047166">
    <property type="protein sequence ID" value="QRF65594.1"/>
    <property type="molecule type" value="Genomic_DNA"/>
</dbReference>
<accession>A0ABX7F656</accession>
<dbReference type="Proteomes" id="UP000596387">
    <property type="component" value="Chromosome"/>
</dbReference>
<proteinExistence type="predicted"/>
<evidence type="ECO:0000313" key="3">
    <source>
        <dbReference type="Proteomes" id="UP000596387"/>
    </source>
</evidence>
<feature type="chain" id="PRO_5046916625" evidence="1">
    <location>
        <begin position="24"/>
        <end position="88"/>
    </location>
</feature>
<keyword evidence="3" id="KW-1185">Reference proteome</keyword>